<evidence type="ECO:0000256" key="4">
    <source>
        <dbReference type="ARBA" id="ARBA00022777"/>
    </source>
</evidence>
<evidence type="ECO:0000256" key="5">
    <source>
        <dbReference type="ARBA" id="ARBA00022840"/>
    </source>
</evidence>
<keyword evidence="8" id="KW-0963">Cytoplasm</keyword>
<evidence type="ECO:0000256" key="3">
    <source>
        <dbReference type="ARBA" id="ARBA00022741"/>
    </source>
</evidence>
<dbReference type="HOGENOM" id="CLU_079959_2_0_6"/>
<dbReference type="GO" id="GO:0005524">
    <property type="term" value="F:ATP binding"/>
    <property type="evidence" value="ECO:0007669"/>
    <property type="project" value="UniProtKB-UniRule"/>
</dbReference>
<evidence type="ECO:0000256" key="2">
    <source>
        <dbReference type="ARBA" id="ARBA00022679"/>
    </source>
</evidence>
<dbReference type="AlphaFoldDB" id="A0A060HB09"/>
<keyword evidence="5 8" id="KW-0067">ATP-binding</keyword>
<gene>
    <name evidence="8" type="primary">cmk</name>
    <name evidence="10" type="ORF">D934_11370</name>
</gene>
<dbReference type="RefSeq" id="WP_020852197.1">
    <property type="nucleotide sequence ID" value="NZ_CP006696.1"/>
</dbReference>
<protein>
    <recommendedName>
        <fullName evidence="8">Cytidylate kinase</fullName>
        <shortName evidence="8">CK</shortName>
        <ecNumber evidence="8">2.7.4.25</ecNumber>
    </recommendedName>
    <alternativeName>
        <fullName evidence="8">Cytidine monophosphate kinase</fullName>
        <shortName evidence="8">CMP kinase</shortName>
    </alternativeName>
</protein>
<proteinExistence type="inferred from homology"/>
<evidence type="ECO:0000256" key="7">
    <source>
        <dbReference type="ARBA" id="ARBA00048478"/>
    </source>
</evidence>
<comment type="similarity">
    <text evidence="1 8">Belongs to the cytidylate kinase family. Type 1 subfamily.</text>
</comment>
<sequence length="223" mass="23999">MADLVPVLTIDGPSGVGKGTVSKIVAARLGWHYLDSGALYRAVAVAADWAAVDVSDTTALVKCAFDTCVNFAECADGEMRVLVNAIDATDVLRMETTGVLASTIAAISDVRVALKERQQMFRRTPGLVADGRDMGTVIFPDAQYKVFLTAKAEERAQRRYKQLMKKGVSVMFGALLEEIRARDARDACRSVAPLKPADDALLIDSTCMEVDEVVAQVLALVTD</sequence>
<dbReference type="CDD" id="cd02020">
    <property type="entry name" value="CMPK"/>
    <property type="match status" value="1"/>
</dbReference>
<dbReference type="HAMAP" id="MF_00238">
    <property type="entry name" value="Cytidyl_kinase_type1"/>
    <property type="match status" value="1"/>
</dbReference>
<accession>A0A060HB09</accession>
<name>A0A060HB09_XYLFS</name>
<dbReference type="InterPro" id="IPR027417">
    <property type="entry name" value="P-loop_NTPase"/>
</dbReference>
<dbReference type="EC" id="2.7.4.25" evidence="8"/>
<dbReference type="Proteomes" id="UP000027215">
    <property type="component" value="Chromosome"/>
</dbReference>
<evidence type="ECO:0000313" key="10">
    <source>
        <dbReference type="EMBL" id="AIC10561.1"/>
    </source>
</evidence>
<dbReference type="GO" id="GO:0005737">
    <property type="term" value="C:cytoplasm"/>
    <property type="evidence" value="ECO:0007669"/>
    <property type="project" value="UniProtKB-SubCell"/>
</dbReference>
<dbReference type="InterPro" id="IPR011994">
    <property type="entry name" value="Cytidylate_kinase_dom"/>
</dbReference>
<dbReference type="GO" id="GO:0036431">
    <property type="term" value="F:dCMP kinase activity"/>
    <property type="evidence" value="ECO:0007669"/>
    <property type="project" value="InterPro"/>
</dbReference>
<keyword evidence="3 8" id="KW-0547">Nucleotide-binding</keyword>
<dbReference type="InterPro" id="IPR003136">
    <property type="entry name" value="Cytidylate_kin"/>
</dbReference>
<dbReference type="SUPFAM" id="SSF52540">
    <property type="entry name" value="P-loop containing nucleoside triphosphate hydrolases"/>
    <property type="match status" value="1"/>
</dbReference>
<evidence type="ECO:0000256" key="1">
    <source>
        <dbReference type="ARBA" id="ARBA00009427"/>
    </source>
</evidence>
<dbReference type="EMBL" id="CP006696">
    <property type="protein sequence ID" value="AIC10561.1"/>
    <property type="molecule type" value="Genomic_DNA"/>
</dbReference>
<evidence type="ECO:0000259" key="9">
    <source>
        <dbReference type="Pfam" id="PF02224"/>
    </source>
</evidence>
<dbReference type="KEGG" id="xfs:D934_11370"/>
<feature type="binding site" evidence="8">
    <location>
        <begin position="12"/>
        <end position="20"/>
    </location>
    <ligand>
        <name>ATP</name>
        <dbReference type="ChEBI" id="CHEBI:30616"/>
    </ligand>
</feature>
<keyword evidence="4 8" id="KW-0418">Kinase</keyword>
<dbReference type="NCBIfam" id="TIGR00017">
    <property type="entry name" value="cmk"/>
    <property type="match status" value="1"/>
</dbReference>
<dbReference type="GO" id="GO:0036430">
    <property type="term" value="F:CMP kinase activity"/>
    <property type="evidence" value="ECO:0007669"/>
    <property type="project" value="RHEA"/>
</dbReference>
<dbReference type="Pfam" id="PF02224">
    <property type="entry name" value="Cytidylate_kin"/>
    <property type="match status" value="1"/>
</dbReference>
<dbReference type="Gene3D" id="3.40.50.300">
    <property type="entry name" value="P-loop containing nucleotide triphosphate hydrolases"/>
    <property type="match status" value="1"/>
</dbReference>
<comment type="subcellular location">
    <subcellularLocation>
        <location evidence="8">Cytoplasm</location>
    </subcellularLocation>
</comment>
<reference evidence="10 11" key="1">
    <citation type="submission" date="2013-08" db="EMBL/GenBank/DDBJ databases">
        <authorList>
            <person name="Stouthamer R."/>
            <person name="Nunney L."/>
        </authorList>
    </citation>
    <scope>NUCLEOTIDE SEQUENCE [LARGE SCALE GENOMIC DNA]</scope>
    <source>
        <strain evidence="11">ann-1</strain>
    </source>
</reference>
<evidence type="ECO:0000256" key="8">
    <source>
        <dbReference type="HAMAP-Rule" id="MF_00238"/>
    </source>
</evidence>
<comment type="catalytic activity">
    <reaction evidence="7 8">
        <text>CMP + ATP = CDP + ADP</text>
        <dbReference type="Rhea" id="RHEA:11600"/>
        <dbReference type="ChEBI" id="CHEBI:30616"/>
        <dbReference type="ChEBI" id="CHEBI:58069"/>
        <dbReference type="ChEBI" id="CHEBI:60377"/>
        <dbReference type="ChEBI" id="CHEBI:456216"/>
        <dbReference type="EC" id="2.7.4.25"/>
    </reaction>
</comment>
<dbReference type="PATRIC" id="fig|155920.8.peg.2665"/>
<organism evidence="10 11">
    <name type="scientific">Xylella fastidiosa subsp. sandyi Ann-1</name>
    <dbReference type="NCBI Taxonomy" id="155920"/>
    <lineage>
        <taxon>Bacteria</taxon>
        <taxon>Pseudomonadati</taxon>
        <taxon>Pseudomonadota</taxon>
        <taxon>Gammaproteobacteria</taxon>
        <taxon>Lysobacterales</taxon>
        <taxon>Lysobacteraceae</taxon>
        <taxon>Xylella</taxon>
    </lineage>
</organism>
<evidence type="ECO:0000313" key="11">
    <source>
        <dbReference type="Proteomes" id="UP000027215"/>
    </source>
</evidence>
<dbReference type="GO" id="GO:0006220">
    <property type="term" value="P:pyrimidine nucleotide metabolic process"/>
    <property type="evidence" value="ECO:0007669"/>
    <property type="project" value="UniProtKB-UniRule"/>
</dbReference>
<keyword evidence="2 8" id="KW-0808">Transferase</keyword>
<evidence type="ECO:0000256" key="6">
    <source>
        <dbReference type="ARBA" id="ARBA00047615"/>
    </source>
</evidence>
<feature type="domain" description="Cytidylate kinase" evidence="9">
    <location>
        <begin position="9"/>
        <end position="221"/>
    </location>
</feature>
<comment type="catalytic activity">
    <reaction evidence="6 8">
        <text>dCMP + ATP = dCDP + ADP</text>
        <dbReference type="Rhea" id="RHEA:25094"/>
        <dbReference type="ChEBI" id="CHEBI:30616"/>
        <dbReference type="ChEBI" id="CHEBI:57566"/>
        <dbReference type="ChEBI" id="CHEBI:58593"/>
        <dbReference type="ChEBI" id="CHEBI:456216"/>
        <dbReference type="EC" id="2.7.4.25"/>
    </reaction>
</comment>